<sequence>MRGMHTHRVVSETDIDAAIGPHRRLVVVGDDAGLAAVLTRLLRAERLDIE</sequence>
<feature type="non-terminal residue" evidence="1">
    <location>
        <position position="50"/>
    </location>
</feature>
<evidence type="ECO:0000313" key="1">
    <source>
        <dbReference type="EMBL" id="RAV16032.1"/>
    </source>
</evidence>
<name>A0A329M8J8_9MYCO</name>
<protein>
    <submittedName>
        <fullName evidence="1">Peptidase M50</fullName>
    </submittedName>
</protein>
<dbReference type="EMBL" id="QMEV01000004">
    <property type="protein sequence ID" value="RAV16032.1"/>
    <property type="molecule type" value="Genomic_DNA"/>
</dbReference>
<accession>A0A329M8J8</accession>
<dbReference type="Proteomes" id="UP000250915">
    <property type="component" value="Unassembled WGS sequence"/>
</dbReference>
<comment type="caution">
    <text evidence="1">The sequence shown here is derived from an EMBL/GenBank/DDBJ whole genome shotgun (WGS) entry which is preliminary data.</text>
</comment>
<gene>
    <name evidence="1" type="ORF">DQP57_03870</name>
</gene>
<reference evidence="1 2" key="1">
    <citation type="submission" date="2018-06" db="EMBL/GenBank/DDBJ databases">
        <title>NTM in soil in Japan.</title>
        <authorList>
            <person name="Ohya K."/>
        </authorList>
    </citation>
    <scope>NUCLEOTIDE SEQUENCE [LARGE SCALE GENOMIC DNA]</scope>
    <source>
        <strain evidence="1 2">GF28</strain>
    </source>
</reference>
<proteinExistence type="predicted"/>
<dbReference type="AlphaFoldDB" id="A0A329M8J8"/>
<evidence type="ECO:0000313" key="2">
    <source>
        <dbReference type="Proteomes" id="UP000250915"/>
    </source>
</evidence>
<organism evidence="1 2">
    <name type="scientific">Mycobacterium colombiense</name>
    <dbReference type="NCBI Taxonomy" id="339268"/>
    <lineage>
        <taxon>Bacteria</taxon>
        <taxon>Bacillati</taxon>
        <taxon>Actinomycetota</taxon>
        <taxon>Actinomycetes</taxon>
        <taxon>Mycobacteriales</taxon>
        <taxon>Mycobacteriaceae</taxon>
        <taxon>Mycobacterium</taxon>
        <taxon>Mycobacterium avium complex (MAC)</taxon>
    </lineage>
</organism>